<name>A0A2X2TI23_9ENTR</name>
<protein>
    <submittedName>
        <fullName evidence="1">Siroheme synthase</fullName>
    </submittedName>
</protein>
<dbReference type="EMBL" id="UAVU01000003">
    <property type="protein sequence ID" value="SQA99035.1"/>
    <property type="molecule type" value="Genomic_DNA"/>
</dbReference>
<accession>A0A2X2TI23</accession>
<dbReference type="Proteomes" id="UP000251197">
    <property type="component" value="Unassembled WGS sequence"/>
</dbReference>
<evidence type="ECO:0000313" key="1">
    <source>
        <dbReference type="EMBL" id="SQA99035.1"/>
    </source>
</evidence>
<dbReference type="Gene3D" id="3.30.950.10">
    <property type="entry name" value="Methyltransferase, Cobalt-precorrin-4 Transmethylase, Domain 2"/>
    <property type="match status" value="1"/>
</dbReference>
<dbReference type="InterPro" id="IPR035996">
    <property type="entry name" value="4pyrrol_Methylase_sf"/>
</dbReference>
<organism evidence="1 2">
    <name type="scientific">Cedecea neteri</name>
    <dbReference type="NCBI Taxonomy" id="158822"/>
    <lineage>
        <taxon>Bacteria</taxon>
        <taxon>Pseudomonadati</taxon>
        <taxon>Pseudomonadota</taxon>
        <taxon>Gammaproteobacteria</taxon>
        <taxon>Enterobacterales</taxon>
        <taxon>Enterobacteriaceae</taxon>
        <taxon>Cedecea</taxon>
    </lineage>
</organism>
<evidence type="ECO:0000313" key="2">
    <source>
        <dbReference type="Proteomes" id="UP000251197"/>
    </source>
</evidence>
<dbReference type="InterPro" id="IPR014776">
    <property type="entry name" value="4pyrrole_Mease_sub2"/>
</dbReference>
<dbReference type="SUPFAM" id="SSF53790">
    <property type="entry name" value="Tetrapyrrole methylase"/>
    <property type="match status" value="1"/>
</dbReference>
<gene>
    <name evidence="1" type="primary">cysG_1</name>
    <name evidence="1" type="ORF">NCTC12120_02935</name>
</gene>
<sequence length="55" mass="5897">MPVALVENGTAVNQRVVDGTLNQLGELATQVGSPALIIVGRVVGLRDRLNWFSNH</sequence>
<reference evidence="1 2" key="1">
    <citation type="submission" date="2018-06" db="EMBL/GenBank/DDBJ databases">
        <authorList>
            <consortium name="Pathogen Informatics"/>
            <person name="Doyle S."/>
        </authorList>
    </citation>
    <scope>NUCLEOTIDE SEQUENCE [LARGE SCALE GENOMIC DNA]</scope>
    <source>
        <strain evidence="1 2">NCTC12120</strain>
    </source>
</reference>
<dbReference type="AlphaFoldDB" id="A0A2X2TI23"/>
<dbReference type="GO" id="GO:0008168">
    <property type="term" value="F:methyltransferase activity"/>
    <property type="evidence" value="ECO:0007669"/>
    <property type="project" value="InterPro"/>
</dbReference>
<proteinExistence type="predicted"/>